<dbReference type="RefSeq" id="WP_184383556.1">
    <property type="nucleotide sequence ID" value="NZ_JACIDJ010000002.1"/>
</dbReference>
<evidence type="ECO:0000313" key="7">
    <source>
        <dbReference type="EMBL" id="MBB3898500.1"/>
    </source>
</evidence>
<dbReference type="InterPro" id="IPR029045">
    <property type="entry name" value="ClpP/crotonase-like_dom_sf"/>
</dbReference>
<dbReference type="SUPFAM" id="SSF52096">
    <property type="entry name" value="ClpP/crotonase"/>
    <property type="match status" value="1"/>
</dbReference>
<dbReference type="PANTHER" id="PTHR43602">
    <property type="match status" value="1"/>
</dbReference>
<dbReference type="Pfam" id="PF00378">
    <property type="entry name" value="ECH_1"/>
    <property type="match status" value="1"/>
</dbReference>
<accession>A0A840ADP0</accession>
<sequence length="256" mass="26663">MITTERRNDGVALLVLDRPAARNALSLAMLEALADALREAEDARCVVLAANGPAFCAGHDLRELTAARGAADGGHEFFARTMALCSQVMRQVVQHPVPVIGAVEGVATAAGCQLVASCDMAVASPTARFCTPGVDIGLFCSTPAVALSRAVPRKAAMEMLLTGRMVGAEEARALGLVNRVAEDARAAALELAAQVAARSALTIRMGKRGFLAQEGCALDAAYATASQVMVDNMLAADAAEGIGAFLEKRKPTWQDR</sequence>
<reference evidence="7 8" key="1">
    <citation type="submission" date="2020-08" db="EMBL/GenBank/DDBJ databases">
        <title>Genomic Encyclopedia of Type Strains, Phase IV (KMG-IV): sequencing the most valuable type-strain genomes for metagenomic binning, comparative biology and taxonomic classification.</title>
        <authorList>
            <person name="Goeker M."/>
        </authorList>
    </citation>
    <scope>NUCLEOTIDE SEQUENCE [LARGE SCALE GENOMIC DNA]</scope>
    <source>
        <strain evidence="7 8">DSM 19979</strain>
    </source>
</reference>
<keyword evidence="4" id="KW-0443">Lipid metabolism</keyword>
<dbReference type="InterPro" id="IPR052377">
    <property type="entry name" value="Mitochondrial_ECH-domain"/>
</dbReference>
<dbReference type="Gene3D" id="1.10.12.10">
    <property type="entry name" value="Lyase 2-enoyl-coa Hydratase, Chain A, domain 2"/>
    <property type="match status" value="1"/>
</dbReference>
<dbReference type="CDD" id="cd06558">
    <property type="entry name" value="crotonase-like"/>
    <property type="match status" value="1"/>
</dbReference>
<proteinExistence type="inferred from homology"/>
<dbReference type="GO" id="GO:0016836">
    <property type="term" value="F:hydro-lyase activity"/>
    <property type="evidence" value="ECO:0007669"/>
    <property type="project" value="TreeGrafter"/>
</dbReference>
<dbReference type="EMBL" id="JACIDJ010000002">
    <property type="protein sequence ID" value="MBB3898500.1"/>
    <property type="molecule type" value="Genomic_DNA"/>
</dbReference>
<dbReference type="AlphaFoldDB" id="A0A840ADP0"/>
<keyword evidence="2" id="KW-0276">Fatty acid metabolism</keyword>
<comment type="similarity">
    <text evidence="1">Belongs to the enoyl-CoA hydratase/isomerase family.</text>
</comment>
<keyword evidence="8" id="KW-1185">Reference proteome</keyword>
<name>A0A840ADP0_9PROT</name>
<keyword evidence="3" id="KW-0809">Transit peptide</keyword>
<gene>
    <name evidence="7" type="ORF">GGQ83_001937</name>
</gene>
<comment type="function">
    <text evidence="5">May play a role in fatty acid biosynthesis and insulin sensitivity.</text>
</comment>
<evidence type="ECO:0000256" key="1">
    <source>
        <dbReference type="ARBA" id="ARBA00005254"/>
    </source>
</evidence>
<dbReference type="GO" id="GO:0006631">
    <property type="term" value="P:fatty acid metabolic process"/>
    <property type="evidence" value="ECO:0007669"/>
    <property type="project" value="UniProtKB-KW"/>
</dbReference>
<comment type="caution">
    <text evidence="7">The sequence shown here is derived from an EMBL/GenBank/DDBJ whole genome shotgun (WGS) entry which is preliminary data.</text>
</comment>
<protein>
    <recommendedName>
        <fullName evidence="6">Enoyl-CoA hydratase domain-containing protein 3, mitochondrial</fullName>
    </recommendedName>
</protein>
<dbReference type="InterPro" id="IPR001753">
    <property type="entry name" value="Enoyl-CoA_hydra/iso"/>
</dbReference>
<evidence type="ECO:0000256" key="6">
    <source>
        <dbReference type="ARBA" id="ARBA00040545"/>
    </source>
</evidence>
<evidence type="ECO:0000256" key="3">
    <source>
        <dbReference type="ARBA" id="ARBA00022946"/>
    </source>
</evidence>
<dbReference type="Proteomes" id="UP000553193">
    <property type="component" value="Unassembled WGS sequence"/>
</dbReference>
<evidence type="ECO:0000313" key="8">
    <source>
        <dbReference type="Proteomes" id="UP000553193"/>
    </source>
</evidence>
<evidence type="ECO:0000256" key="2">
    <source>
        <dbReference type="ARBA" id="ARBA00022832"/>
    </source>
</evidence>
<dbReference type="InterPro" id="IPR014748">
    <property type="entry name" value="Enoyl-CoA_hydra_C"/>
</dbReference>
<evidence type="ECO:0000256" key="5">
    <source>
        <dbReference type="ARBA" id="ARBA00037410"/>
    </source>
</evidence>
<evidence type="ECO:0000256" key="4">
    <source>
        <dbReference type="ARBA" id="ARBA00023098"/>
    </source>
</evidence>
<organism evidence="7 8">
    <name type="scientific">Roseococcus suduntuyensis</name>
    <dbReference type="NCBI Taxonomy" id="455361"/>
    <lineage>
        <taxon>Bacteria</taxon>
        <taxon>Pseudomonadati</taxon>
        <taxon>Pseudomonadota</taxon>
        <taxon>Alphaproteobacteria</taxon>
        <taxon>Acetobacterales</taxon>
        <taxon>Roseomonadaceae</taxon>
        <taxon>Roseococcus</taxon>
    </lineage>
</organism>
<dbReference type="PANTHER" id="PTHR43602:SF1">
    <property type="entry name" value="ENOYL-COA HYDRATASE DOMAIN-CONTAINING PROTEIN 3, MITOCHONDRIAL"/>
    <property type="match status" value="1"/>
</dbReference>
<dbReference type="Gene3D" id="3.90.226.10">
    <property type="entry name" value="2-enoyl-CoA Hydratase, Chain A, domain 1"/>
    <property type="match status" value="1"/>
</dbReference>
<dbReference type="NCBIfam" id="NF006008">
    <property type="entry name" value="PRK08139.1"/>
    <property type="match status" value="1"/>
</dbReference>